<evidence type="ECO:0000256" key="1">
    <source>
        <dbReference type="ARBA" id="ARBA00009986"/>
    </source>
</evidence>
<dbReference type="FunFam" id="3.40.309.10:FF:000012">
    <property type="entry name" value="Betaine aldehyde dehydrogenase"/>
    <property type="match status" value="1"/>
</dbReference>
<dbReference type="PANTHER" id="PTHR43860">
    <property type="entry name" value="BETAINE ALDEHYDE DEHYDROGENASE"/>
    <property type="match status" value="1"/>
</dbReference>
<name>A0A7S4M541_9EUKA</name>
<dbReference type="InterPro" id="IPR016161">
    <property type="entry name" value="Ald_DH/histidinol_DH"/>
</dbReference>
<dbReference type="AlphaFoldDB" id="A0A7S4M541"/>
<dbReference type="InterPro" id="IPR016162">
    <property type="entry name" value="Ald_DH_N"/>
</dbReference>
<dbReference type="FunFam" id="3.40.605.10:FF:000007">
    <property type="entry name" value="NAD/NADP-dependent betaine aldehyde dehydrogenase"/>
    <property type="match status" value="1"/>
</dbReference>
<protein>
    <recommendedName>
        <fullName evidence="4">Aldehyde dehydrogenase domain-containing protein</fullName>
    </recommendedName>
</protein>
<dbReference type="Gene3D" id="3.40.309.10">
    <property type="entry name" value="Aldehyde Dehydrogenase, Chain A, domain 2"/>
    <property type="match status" value="1"/>
</dbReference>
<feature type="domain" description="Aldehyde dehydrogenase" evidence="4">
    <location>
        <begin position="19"/>
        <end position="481"/>
    </location>
</feature>
<dbReference type="GO" id="GO:0016620">
    <property type="term" value="F:oxidoreductase activity, acting on the aldehyde or oxo group of donors, NAD or NADP as acceptor"/>
    <property type="evidence" value="ECO:0007669"/>
    <property type="project" value="InterPro"/>
</dbReference>
<reference evidence="5" key="1">
    <citation type="submission" date="2021-01" db="EMBL/GenBank/DDBJ databases">
        <authorList>
            <person name="Corre E."/>
            <person name="Pelletier E."/>
            <person name="Niang G."/>
            <person name="Scheremetjew M."/>
            <person name="Finn R."/>
            <person name="Kale V."/>
            <person name="Holt S."/>
            <person name="Cochrane G."/>
            <person name="Meng A."/>
            <person name="Brown T."/>
            <person name="Cohen L."/>
        </authorList>
    </citation>
    <scope>NUCLEOTIDE SEQUENCE</scope>
    <source>
        <strain evidence="5">DIVA3 518/3/11/1/6</strain>
    </source>
</reference>
<keyword evidence="3" id="KW-0520">NAD</keyword>
<comment type="similarity">
    <text evidence="1">Belongs to the aldehyde dehydrogenase family.</text>
</comment>
<dbReference type="PANTHER" id="PTHR43860:SF2">
    <property type="entry name" value="BETAINE ALDEHYDE DEHYDROGENASE-RELATED"/>
    <property type="match status" value="1"/>
</dbReference>
<accession>A0A7S4M541</accession>
<organism evidence="5">
    <name type="scientific">Vannella robusta</name>
    <dbReference type="NCBI Taxonomy" id="1487602"/>
    <lineage>
        <taxon>Eukaryota</taxon>
        <taxon>Amoebozoa</taxon>
        <taxon>Discosea</taxon>
        <taxon>Flabellinia</taxon>
        <taxon>Vannellidae</taxon>
        <taxon>Vannella</taxon>
    </lineage>
</organism>
<evidence type="ECO:0000259" key="4">
    <source>
        <dbReference type="Pfam" id="PF00171"/>
    </source>
</evidence>
<dbReference type="EMBL" id="HBKP01001794">
    <property type="protein sequence ID" value="CAE2201286.1"/>
    <property type="molecule type" value="Transcribed_RNA"/>
</dbReference>
<keyword evidence="2" id="KW-0560">Oxidoreductase</keyword>
<sequence>MSSPVAFNNTMFVNGRYVPASLEPLPVINPASEEKIGTIGNSSATDVNGAIAAARKAFPSWSETSGADRAKILRKMSEGLSKRKPSLAKFETMDMGKPIAESEWDMDDVADAFKYYADLAEELDSRQGSAVDCPMPESFGVRMRYESVGVIGIITPWNYPLLMATWKVAPALAAGCTVVLKPSEHASLTCMELGEIANEAGLPAGVLNITPGLGPEAGNALCVSEDVDAMAFTGSTATGTYVMTCAAKQIKNVSLELGGKGALIVFDDVEVDKAVEWIMFGVFWTNGQICSSTSRLLIHEKIADKVLKRLKEVTEQIKQTDPMEADARMGPVVNKLQYDKVMGYIQKGKDEGATVLTGGKRNPKFSKGYYIEPTVFVDVKEDMTIWKEEIFGPVLSVRTFSTEEQAVREANDSPYGLGAAVMSNDKQRCDRVSKALRFGIVWVNCSQPCFVTAPWGGLKKSGIGRDLGRYGFDRFLEPKQITSYTSSDPWGWFIQSSKL</sequence>
<dbReference type="Gene3D" id="3.40.605.10">
    <property type="entry name" value="Aldehyde Dehydrogenase, Chain A, domain 1"/>
    <property type="match status" value="1"/>
</dbReference>
<dbReference type="InterPro" id="IPR015590">
    <property type="entry name" value="Aldehyde_DH_dom"/>
</dbReference>
<dbReference type="Pfam" id="PF00171">
    <property type="entry name" value="Aldedh"/>
    <property type="match status" value="1"/>
</dbReference>
<proteinExistence type="inferred from homology"/>
<dbReference type="InterPro" id="IPR016163">
    <property type="entry name" value="Ald_DH_C"/>
</dbReference>
<gene>
    <name evidence="5" type="ORF">VSP0166_LOCUS1302</name>
</gene>
<dbReference type="SUPFAM" id="SSF53720">
    <property type="entry name" value="ALDH-like"/>
    <property type="match status" value="1"/>
</dbReference>
<dbReference type="CDD" id="cd07110">
    <property type="entry name" value="ALDH_F10_BADH"/>
    <property type="match status" value="1"/>
</dbReference>
<evidence type="ECO:0000313" key="5">
    <source>
        <dbReference type="EMBL" id="CAE2201286.1"/>
    </source>
</evidence>
<evidence type="ECO:0000256" key="3">
    <source>
        <dbReference type="ARBA" id="ARBA00023027"/>
    </source>
</evidence>
<evidence type="ECO:0000256" key="2">
    <source>
        <dbReference type="ARBA" id="ARBA00023002"/>
    </source>
</evidence>